<dbReference type="CDD" id="cd22277">
    <property type="entry name" value="DPBB_EXLB_N"/>
    <property type="match status" value="1"/>
</dbReference>
<dbReference type="GO" id="GO:0005576">
    <property type="term" value="C:extracellular region"/>
    <property type="evidence" value="ECO:0007669"/>
    <property type="project" value="InterPro"/>
</dbReference>
<sequence>MELHCKYQVALVCVMMLLPAALCYSQGFTPSRAAYYATSDGYGTPSGACGYGYYGRSVNNGKVAAVAGLWRNGAGCGACYQVRCKNSRLCSEYGTMVVATDYGAGDRTDFIMSPHAFKDLGQNPSASAELKKYGVVDIEYRRVPCTYAGYNVRIKIHESSNYPNYLAIIILYVPGTNDVTAVEIYDNERHEWKPMRRAYGAVFDIVDAPRGPLTMRLQFSGRKDWVQSSKSAIPGDWKVGASYDSEVHV</sequence>
<keyword evidence="2" id="KW-0732">Signal</keyword>
<evidence type="ECO:0008006" key="7">
    <source>
        <dbReference type="Google" id="ProtNLM"/>
    </source>
</evidence>
<proteinExistence type="inferred from homology"/>
<feature type="chain" id="PRO_5042044633" description="Expansin-like B1" evidence="2">
    <location>
        <begin position="26"/>
        <end position="249"/>
    </location>
</feature>
<feature type="domain" description="Expansin-like EG45" evidence="3">
    <location>
        <begin position="46"/>
        <end position="150"/>
    </location>
</feature>
<gene>
    <name evidence="5" type="ORF">QN277_028090</name>
</gene>
<dbReference type="SUPFAM" id="SSF50685">
    <property type="entry name" value="Barwin-like endoglucanases"/>
    <property type="match status" value="1"/>
</dbReference>
<dbReference type="Gene3D" id="2.60.40.760">
    <property type="entry name" value="Expansin, cellulose-binding-like domain"/>
    <property type="match status" value="1"/>
</dbReference>
<dbReference type="Pfam" id="PF01357">
    <property type="entry name" value="Expansin_C"/>
    <property type="match status" value="1"/>
</dbReference>
<evidence type="ECO:0000259" key="3">
    <source>
        <dbReference type="PROSITE" id="PS50842"/>
    </source>
</evidence>
<dbReference type="EMBL" id="JAWXYG010000009">
    <property type="protein sequence ID" value="KAK4262541.1"/>
    <property type="molecule type" value="Genomic_DNA"/>
</dbReference>
<dbReference type="PANTHER" id="PTHR31692:SF2">
    <property type="entry name" value="EXPANSIN-LIKE B1"/>
    <property type="match status" value="1"/>
</dbReference>
<feature type="signal peptide" evidence="2">
    <location>
        <begin position="1"/>
        <end position="25"/>
    </location>
</feature>
<dbReference type="InterPro" id="IPR007117">
    <property type="entry name" value="Expansin_CBD"/>
</dbReference>
<dbReference type="SMART" id="SM00837">
    <property type="entry name" value="DPBB_1"/>
    <property type="match status" value="1"/>
</dbReference>
<dbReference type="PROSITE" id="PS50843">
    <property type="entry name" value="EXPANSIN_CBD"/>
    <property type="match status" value="1"/>
</dbReference>
<dbReference type="GO" id="GO:0009653">
    <property type="term" value="P:anatomical structure morphogenesis"/>
    <property type="evidence" value="ECO:0007669"/>
    <property type="project" value="UniProtKB-ARBA"/>
</dbReference>
<dbReference type="PANTHER" id="PTHR31692">
    <property type="entry name" value="EXPANSIN-B3"/>
    <property type="match status" value="1"/>
</dbReference>
<name>A0AAE1MJD2_9FABA</name>
<protein>
    <recommendedName>
        <fullName evidence="7">Expansin-like B1</fullName>
    </recommendedName>
</protein>
<dbReference type="AlphaFoldDB" id="A0AAE1MJD2"/>
<evidence type="ECO:0000313" key="6">
    <source>
        <dbReference type="Proteomes" id="UP001293593"/>
    </source>
</evidence>
<dbReference type="PRINTS" id="PR01225">
    <property type="entry name" value="EXPANSNFAMLY"/>
</dbReference>
<evidence type="ECO:0000256" key="2">
    <source>
        <dbReference type="SAM" id="SignalP"/>
    </source>
</evidence>
<evidence type="ECO:0000313" key="5">
    <source>
        <dbReference type="EMBL" id="KAK4262541.1"/>
    </source>
</evidence>
<comment type="similarity">
    <text evidence="1">Belongs to the expansin family.</text>
</comment>
<comment type="caution">
    <text evidence="5">The sequence shown here is derived from an EMBL/GenBank/DDBJ whole genome shotgun (WGS) entry which is preliminary data.</text>
</comment>
<dbReference type="PROSITE" id="PS50842">
    <property type="entry name" value="EXPANSIN_EG45"/>
    <property type="match status" value="1"/>
</dbReference>
<reference evidence="5" key="1">
    <citation type="submission" date="2023-10" db="EMBL/GenBank/DDBJ databases">
        <title>Chromosome-level genome of the transformable northern wattle, Acacia crassicarpa.</title>
        <authorList>
            <person name="Massaro I."/>
            <person name="Sinha N.R."/>
            <person name="Poethig S."/>
            <person name="Leichty A.R."/>
        </authorList>
    </citation>
    <scope>NUCLEOTIDE SEQUENCE</scope>
    <source>
        <strain evidence="5">Acra3RX</strain>
        <tissue evidence="5">Leaf</tissue>
    </source>
</reference>
<dbReference type="InterPro" id="IPR036908">
    <property type="entry name" value="RlpA-like_sf"/>
</dbReference>
<dbReference type="SUPFAM" id="SSF49590">
    <property type="entry name" value="PHL pollen allergen"/>
    <property type="match status" value="1"/>
</dbReference>
<dbReference type="InterPro" id="IPR036749">
    <property type="entry name" value="Expansin_CBD_sf"/>
</dbReference>
<dbReference type="Gene3D" id="2.40.40.10">
    <property type="entry name" value="RlpA-like domain"/>
    <property type="match status" value="1"/>
</dbReference>
<evidence type="ECO:0000256" key="1">
    <source>
        <dbReference type="RuleBase" id="RU003460"/>
    </source>
</evidence>
<organism evidence="5 6">
    <name type="scientific">Acacia crassicarpa</name>
    <name type="common">northern wattle</name>
    <dbReference type="NCBI Taxonomy" id="499986"/>
    <lineage>
        <taxon>Eukaryota</taxon>
        <taxon>Viridiplantae</taxon>
        <taxon>Streptophyta</taxon>
        <taxon>Embryophyta</taxon>
        <taxon>Tracheophyta</taxon>
        <taxon>Spermatophyta</taxon>
        <taxon>Magnoliopsida</taxon>
        <taxon>eudicotyledons</taxon>
        <taxon>Gunneridae</taxon>
        <taxon>Pentapetalae</taxon>
        <taxon>rosids</taxon>
        <taxon>fabids</taxon>
        <taxon>Fabales</taxon>
        <taxon>Fabaceae</taxon>
        <taxon>Caesalpinioideae</taxon>
        <taxon>mimosoid clade</taxon>
        <taxon>Acacieae</taxon>
        <taxon>Acacia</taxon>
    </lineage>
</organism>
<feature type="domain" description="Expansin-like CBD" evidence="4">
    <location>
        <begin position="164"/>
        <end position="245"/>
    </location>
</feature>
<dbReference type="Proteomes" id="UP001293593">
    <property type="component" value="Unassembled WGS sequence"/>
</dbReference>
<accession>A0AAE1MJD2</accession>
<keyword evidence="6" id="KW-1185">Reference proteome</keyword>
<evidence type="ECO:0000259" key="4">
    <source>
        <dbReference type="PROSITE" id="PS50843"/>
    </source>
</evidence>
<dbReference type="InterPro" id="IPR009009">
    <property type="entry name" value="RlpA-like_DPBB"/>
</dbReference>
<dbReference type="InterPro" id="IPR007118">
    <property type="entry name" value="Expan_Lol_pI"/>
</dbReference>
<dbReference type="InterPro" id="IPR007112">
    <property type="entry name" value="Expansin/allergen_DPBB_dom"/>
</dbReference>
<dbReference type="Pfam" id="PF03330">
    <property type="entry name" value="DPBB_1"/>
    <property type="match status" value="1"/>
</dbReference>